<dbReference type="VEuPathDB" id="FungiDB:PSHT_02196"/>
<dbReference type="VEuPathDB" id="FungiDB:PSHT_01882"/>
<dbReference type="AlphaFoldDB" id="A0A2S4VU25"/>
<protein>
    <submittedName>
        <fullName evidence="2">Uncharacterized protein</fullName>
    </submittedName>
</protein>
<evidence type="ECO:0000256" key="1">
    <source>
        <dbReference type="SAM" id="MobiDB-lite"/>
    </source>
</evidence>
<evidence type="ECO:0000313" key="2">
    <source>
        <dbReference type="EMBL" id="POW13009.1"/>
    </source>
</evidence>
<dbReference type="Proteomes" id="UP000239156">
    <property type="component" value="Unassembled WGS sequence"/>
</dbReference>
<accession>A0A2S4VU25</accession>
<dbReference type="PANTHER" id="PTHR33069:SF3">
    <property type="entry name" value="DYNEIN HEAVY CHAIN TAIL DOMAIN-CONTAINING PROTEIN"/>
    <property type="match status" value="1"/>
</dbReference>
<dbReference type="PANTHER" id="PTHR33069">
    <property type="entry name" value="CHROMOSOME 7, WHOLE GENOME SHOTGUN SEQUENCE-RELATED"/>
    <property type="match status" value="1"/>
</dbReference>
<dbReference type="VEuPathDB" id="FungiDB:PSTT_04051"/>
<sequence>MTDSSDDCCRRLDPHPLESDTRQAHRQQGDLVIQGFEVLARKCFAESNTTLCPGPSRETLAIDPIKFKNALLTQLGSTPKLKLILAMQTSLDYNLDQIQSTMHTLYPKKNSNPWPSKPMANTREQLKYTDYMAEMTQRAIRPFGPVCILVSDRNRVDDQMGEWDLFKNLTQNTIPSCCWEQSFQSATQPRATTAVHKDQFEPIGSSTDSATYSAFDLDELHDNLLSIPSPRDFSTRNLTTRAQHYKTRLESAMFLIILYFPPEDFRGQDPNKAWFLDWYTASNQTISRIGFSGLATKCDIRNETRADSLNTCPQGLSLDPVRCKKELLTHLPTKLLPSLQSLLLPLTTLLEPVTFVQEQPGPRLILQTQSAFEVGLDHIKSGFYTLCPEGVDIQSSKTSDQHDEEVKILRLSGLDKLLRDMVKELRSVFRASSGLICQLGLSMVRCDHLEKVIDTWDRLVGDISRSDHAIHRTIVWLEGSELELVQQDWPINLDQIDVILIDITKRANPAINKEKTINYRTPIFVRNFTIIVKKIKMDLETAMLLTVLYFIPDGFPNHVNFEEWSIKWYTAFTLATNNLIKMLESVTAPV</sequence>
<keyword evidence="3" id="KW-1185">Reference proteome</keyword>
<evidence type="ECO:0000313" key="3">
    <source>
        <dbReference type="Proteomes" id="UP000239156"/>
    </source>
</evidence>
<dbReference type="EMBL" id="PKSL01000027">
    <property type="protein sequence ID" value="POW13009.1"/>
    <property type="molecule type" value="Genomic_DNA"/>
</dbReference>
<feature type="region of interest" description="Disordered" evidence="1">
    <location>
        <begin position="1"/>
        <end position="26"/>
    </location>
</feature>
<name>A0A2S4VU25_9BASI</name>
<proteinExistence type="predicted"/>
<comment type="caution">
    <text evidence="2">The sequence shown here is derived from an EMBL/GenBank/DDBJ whole genome shotgun (WGS) entry which is preliminary data.</text>
</comment>
<organism evidence="2 3">
    <name type="scientific">Puccinia striiformis</name>
    <dbReference type="NCBI Taxonomy" id="27350"/>
    <lineage>
        <taxon>Eukaryota</taxon>
        <taxon>Fungi</taxon>
        <taxon>Dikarya</taxon>
        <taxon>Basidiomycota</taxon>
        <taxon>Pucciniomycotina</taxon>
        <taxon>Pucciniomycetes</taxon>
        <taxon>Pucciniales</taxon>
        <taxon>Pucciniaceae</taxon>
        <taxon>Puccinia</taxon>
    </lineage>
</organism>
<feature type="compositionally biased region" description="Basic and acidic residues" evidence="1">
    <location>
        <begin position="7"/>
        <end position="23"/>
    </location>
</feature>
<reference evidence="2" key="1">
    <citation type="submission" date="2017-12" db="EMBL/GenBank/DDBJ databases">
        <title>Gene loss provides genomic basis for host adaptation in cereal stripe rust fungi.</title>
        <authorList>
            <person name="Xia C."/>
        </authorList>
    </citation>
    <scope>NUCLEOTIDE SEQUENCE [LARGE SCALE GENOMIC DNA]</scope>
    <source>
        <strain evidence="2">93-210</strain>
    </source>
</reference>
<dbReference type="VEuPathDB" id="FungiDB:PSHT_01883"/>
<dbReference type="VEuPathDB" id="FungiDB:PSHT_01881"/>
<gene>
    <name evidence="2" type="ORF">PSTT_04051</name>
</gene>